<name>A0A951QS12_9CYAN</name>
<feature type="domain" description="Glycosyltransferase 2-like" evidence="1">
    <location>
        <begin position="22"/>
        <end position="132"/>
    </location>
</feature>
<dbReference type="AlphaFoldDB" id="A0A951QS12"/>
<dbReference type="GO" id="GO:0016758">
    <property type="term" value="F:hexosyltransferase activity"/>
    <property type="evidence" value="ECO:0007669"/>
    <property type="project" value="UniProtKB-ARBA"/>
</dbReference>
<protein>
    <submittedName>
        <fullName evidence="2">Glycosyltransferase</fullName>
        <ecNumber evidence="2">2.4.-.-</ecNumber>
    </submittedName>
</protein>
<evidence type="ECO:0000313" key="3">
    <source>
        <dbReference type="Proteomes" id="UP000729701"/>
    </source>
</evidence>
<dbReference type="PANTHER" id="PTHR22916">
    <property type="entry name" value="GLYCOSYLTRANSFERASE"/>
    <property type="match status" value="1"/>
</dbReference>
<proteinExistence type="predicted"/>
<keyword evidence="2" id="KW-0808">Transferase</keyword>
<dbReference type="InterPro" id="IPR001173">
    <property type="entry name" value="Glyco_trans_2-like"/>
</dbReference>
<accession>A0A951QS12</accession>
<dbReference type="Pfam" id="PF00535">
    <property type="entry name" value="Glycos_transf_2"/>
    <property type="match status" value="1"/>
</dbReference>
<reference evidence="2" key="2">
    <citation type="journal article" date="2022" name="Microbiol. Resour. Announc.">
        <title>Metagenome Sequencing to Explore Phylogenomics of Terrestrial Cyanobacteria.</title>
        <authorList>
            <person name="Ward R.D."/>
            <person name="Stajich J.E."/>
            <person name="Johansen J.R."/>
            <person name="Huntemann M."/>
            <person name="Clum A."/>
            <person name="Foster B."/>
            <person name="Foster B."/>
            <person name="Roux S."/>
            <person name="Palaniappan K."/>
            <person name="Varghese N."/>
            <person name="Mukherjee S."/>
            <person name="Reddy T.B.K."/>
            <person name="Daum C."/>
            <person name="Copeland A."/>
            <person name="Chen I.A."/>
            <person name="Ivanova N.N."/>
            <person name="Kyrpides N.C."/>
            <person name="Shapiro N."/>
            <person name="Eloe-Fadrosh E.A."/>
            <person name="Pietrasiak N."/>
        </authorList>
    </citation>
    <scope>NUCLEOTIDE SEQUENCE</scope>
    <source>
        <strain evidence="2">GSE-NOS-MK-12-04C</strain>
    </source>
</reference>
<gene>
    <name evidence="2" type="ORF">KME60_26585</name>
</gene>
<reference evidence="2" key="1">
    <citation type="submission" date="2021-05" db="EMBL/GenBank/DDBJ databases">
        <authorList>
            <person name="Pietrasiak N."/>
            <person name="Ward R."/>
            <person name="Stajich J.E."/>
            <person name="Kurbessoian T."/>
        </authorList>
    </citation>
    <scope>NUCLEOTIDE SEQUENCE</scope>
    <source>
        <strain evidence="2">GSE-NOS-MK-12-04C</strain>
    </source>
</reference>
<dbReference type="PANTHER" id="PTHR22916:SF3">
    <property type="entry name" value="UDP-GLCNAC:BETAGAL BETA-1,3-N-ACETYLGLUCOSAMINYLTRANSFERASE-LIKE PROTEIN 1"/>
    <property type="match status" value="1"/>
</dbReference>
<comment type="caution">
    <text evidence="2">The sequence shown here is derived from an EMBL/GenBank/DDBJ whole genome shotgun (WGS) entry which is preliminary data.</text>
</comment>
<organism evidence="2 3">
    <name type="scientific">Cyanomargarita calcarea GSE-NOS-MK-12-04C</name>
    <dbReference type="NCBI Taxonomy" id="2839659"/>
    <lineage>
        <taxon>Bacteria</taxon>
        <taxon>Bacillati</taxon>
        <taxon>Cyanobacteriota</taxon>
        <taxon>Cyanophyceae</taxon>
        <taxon>Nostocales</taxon>
        <taxon>Cyanomargaritaceae</taxon>
        <taxon>Cyanomargarita</taxon>
    </lineage>
</organism>
<dbReference type="EMBL" id="JAHHGZ010000036">
    <property type="protein sequence ID" value="MBW4670893.1"/>
    <property type="molecule type" value="Genomic_DNA"/>
</dbReference>
<sequence>MLNVEPKQSVKSAISQANPLVSVVLGNYNYGRFLQQSIDSVFNQTYQNFELIVVDDGSTDNSEEIIKSYGSRIIAILQENSGQEATFNAGIQRATGEIICFLDADDYFHEEKLEKVVNSFLTHPEWVMVGHCWISVNKEGKPVGSGASNILSQGDVKKLLLKWGKYASSISSGLACKHSYLEKVMPLSKGWGVDAYLNAALPFYGKVGSINEPLMFYRMHGNNMRAYCDNLTYLMQQRENTARFINEVAVKVGESKRFELQRDVDYRSYKVMQEGGAPLTEKLQIIWLSLQESIAIRRSLRDTLIRLIYRSICTLFPQEGKLILRFGLRGYFNLKLGGGRWKK</sequence>
<dbReference type="Gene3D" id="3.90.550.10">
    <property type="entry name" value="Spore Coat Polysaccharide Biosynthesis Protein SpsA, Chain A"/>
    <property type="match status" value="1"/>
</dbReference>
<evidence type="ECO:0000313" key="2">
    <source>
        <dbReference type="EMBL" id="MBW4670893.1"/>
    </source>
</evidence>
<dbReference type="Proteomes" id="UP000729701">
    <property type="component" value="Unassembled WGS sequence"/>
</dbReference>
<dbReference type="InterPro" id="IPR029044">
    <property type="entry name" value="Nucleotide-diphossugar_trans"/>
</dbReference>
<keyword evidence="2" id="KW-0328">Glycosyltransferase</keyword>
<evidence type="ECO:0000259" key="1">
    <source>
        <dbReference type="Pfam" id="PF00535"/>
    </source>
</evidence>
<dbReference type="SUPFAM" id="SSF53448">
    <property type="entry name" value="Nucleotide-diphospho-sugar transferases"/>
    <property type="match status" value="1"/>
</dbReference>
<dbReference type="EC" id="2.4.-.-" evidence="2"/>